<accession>A0A4R7BWK0</accession>
<keyword evidence="3" id="KW-1185">Reference proteome</keyword>
<dbReference type="RefSeq" id="WP_133771545.1">
    <property type="nucleotide sequence ID" value="NZ_SNZR01000013.1"/>
</dbReference>
<evidence type="ECO:0000313" key="2">
    <source>
        <dbReference type="EMBL" id="TDR90278.1"/>
    </source>
</evidence>
<evidence type="ECO:0000313" key="3">
    <source>
        <dbReference type="Proteomes" id="UP000295122"/>
    </source>
</evidence>
<protein>
    <submittedName>
        <fullName evidence="2">Uncharacterized protein</fullName>
    </submittedName>
</protein>
<reference evidence="2 3" key="1">
    <citation type="submission" date="2019-03" db="EMBL/GenBank/DDBJ databases">
        <title>Genomic Encyclopedia of Type Strains, Phase IV (KMG-IV): sequencing the most valuable type-strain genomes for metagenomic binning, comparative biology and taxonomic classification.</title>
        <authorList>
            <person name="Goeker M."/>
        </authorList>
    </citation>
    <scope>NUCLEOTIDE SEQUENCE [LARGE SCALE GENOMIC DNA]</scope>
    <source>
        <strain evidence="2 3">DSM 25903</strain>
    </source>
</reference>
<dbReference type="OrthoDB" id="8410700at2"/>
<organism evidence="2 3">
    <name type="scientific">Enterovirga rhinocerotis</name>
    <dbReference type="NCBI Taxonomy" id="1339210"/>
    <lineage>
        <taxon>Bacteria</taxon>
        <taxon>Pseudomonadati</taxon>
        <taxon>Pseudomonadota</taxon>
        <taxon>Alphaproteobacteria</taxon>
        <taxon>Hyphomicrobiales</taxon>
        <taxon>Methylobacteriaceae</taxon>
        <taxon>Enterovirga</taxon>
    </lineage>
</organism>
<dbReference type="AlphaFoldDB" id="A0A4R7BWK0"/>
<dbReference type="Proteomes" id="UP000295122">
    <property type="component" value="Unassembled WGS sequence"/>
</dbReference>
<evidence type="ECO:0000256" key="1">
    <source>
        <dbReference type="SAM" id="MobiDB-lite"/>
    </source>
</evidence>
<feature type="region of interest" description="Disordered" evidence="1">
    <location>
        <begin position="100"/>
        <end position="120"/>
    </location>
</feature>
<dbReference type="EMBL" id="SNZR01000013">
    <property type="protein sequence ID" value="TDR90278.1"/>
    <property type="molecule type" value="Genomic_DNA"/>
</dbReference>
<comment type="caution">
    <text evidence="2">The sequence shown here is derived from an EMBL/GenBank/DDBJ whole genome shotgun (WGS) entry which is preliminary data.</text>
</comment>
<sequence>MAVFVYEFLFRGRPPGSGGPPAFHVILGDAQTDAFGRETISLNGPMTPEQAGALGFPLETVIETINADTLEEVGALSARASTLESENGDLRLEVEELKAALAAATPAPPAEPEPDPEPAA</sequence>
<proteinExistence type="predicted"/>
<gene>
    <name evidence="2" type="ORF">EV668_3124</name>
</gene>
<name>A0A4R7BWK0_9HYPH</name>